<dbReference type="Proteomes" id="UP000215086">
    <property type="component" value="Chromosome"/>
</dbReference>
<dbReference type="InterPro" id="IPR024078">
    <property type="entry name" value="LmbE-like_dom_sf"/>
</dbReference>
<dbReference type="Gene3D" id="3.40.50.10320">
    <property type="entry name" value="LmbE-like"/>
    <property type="match status" value="1"/>
</dbReference>
<reference evidence="1 2" key="1">
    <citation type="journal article" name="Front. Microbiol.">
        <title>Sugar Metabolism of the First Thermophilic Planctomycete Thermogutta terrifontis: Comparative Genomic and Transcriptomic Approaches.</title>
        <authorList>
            <person name="Elcheninov A.G."/>
            <person name="Menzel P."/>
            <person name="Gudbergsdottir S.R."/>
            <person name="Slesarev A.I."/>
            <person name="Kadnikov V.V."/>
            <person name="Krogh A."/>
            <person name="Bonch-Osmolovskaya E.A."/>
            <person name="Peng X."/>
            <person name="Kublanov I.V."/>
        </authorList>
    </citation>
    <scope>NUCLEOTIDE SEQUENCE [LARGE SCALE GENOMIC DNA]</scope>
    <source>
        <strain evidence="1 2">R1</strain>
    </source>
</reference>
<dbReference type="EMBL" id="CP018477">
    <property type="protein sequence ID" value="ASV74040.1"/>
    <property type="molecule type" value="Genomic_DNA"/>
</dbReference>
<dbReference type="InterPro" id="IPR003737">
    <property type="entry name" value="GlcNAc_PI_deacetylase-related"/>
</dbReference>
<evidence type="ECO:0000313" key="1">
    <source>
        <dbReference type="EMBL" id="ASV74040.1"/>
    </source>
</evidence>
<organism evidence="1 2">
    <name type="scientific">Thermogutta terrifontis</name>
    <dbReference type="NCBI Taxonomy" id="1331910"/>
    <lineage>
        <taxon>Bacteria</taxon>
        <taxon>Pseudomonadati</taxon>
        <taxon>Planctomycetota</taxon>
        <taxon>Planctomycetia</taxon>
        <taxon>Pirellulales</taxon>
        <taxon>Thermoguttaceae</taxon>
        <taxon>Thermogutta</taxon>
    </lineage>
</organism>
<dbReference type="KEGG" id="ttf:THTE_1438"/>
<proteinExistence type="predicted"/>
<name>A0A286RDK0_9BACT</name>
<keyword evidence="2" id="KW-1185">Reference proteome</keyword>
<dbReference type="OrthoDB" id="9790023at2"/>
<dbReference type="PANTHER" id="PTHR12993:SF29">
    <property type="entry name" value="BLR3841 PROTEIN"/>
    <property type="match status" value="1"/>
</dbReference>
<dbReference type="Pfam" id="PF02585">
    <property type="entry name" value="PIG-L"/>
    <property type="match status" value="1"/>
</dbReference>
<dbReference type="RefSeq" id="WP_095414479.1">
    <property type="nucleotide sequence ID" value="NZ_CP018477.1"/>
</dbReference>
<gene>
    <name evidence="1" type="ORF">THTE_1438</name>
</gene>
<dbReference type="GO" id="GO:0016811">
    <property type="term" value="F:hydrolase activity, acting on carbon-nitrogen (but not peptide) bonds, in linear amides"/>
    <property type="evidence" value="ECO:0007669"/>
    <property type="project" value="TreeGrafter"/>
</dbReference>
<dbReference type="SUPFAM" id="SSF102588">
    <property type="entry name" value="LmbE-like"/>
    <property type="match status" value="1"/>
</dbReference>
<accession>A0A286RDK0</accession>
<dbReference type="AlphaFoldDB" id="A0A286RDK0"/>
<dbReference type="PANTHER" id="PTHR12993">
    <property type="entry name" value="N-ACETYLGLUCOSAMINYL-PHOSPHATIDYLINOSITOL DE-N-ACETYLASE-RELATED"/>
    <property type="match status" value="1"/>
</dbReference>
<evidence type="ECO:0000313" key="2">
    <source>
        <dbReference type="Proteomes" id="UP000215086"/>
    </source>
</evidence>
<protein>
    <submittedName>
        <fullName evidence="1">LmbE family protein</fullName>
    </submittedName>
</protein>
<sequence>MAQGIVYKRRLGDRKIVSSDAREIFDDWQDQQERWMFVSPHDDDVVIGAGLTVQAGLAEGVEVHVVITTDGRMGYCRLPQRRTIVRIRADEAQEAYRTLGLPPERVRALGFPDCNLNAYRGRHFTTIGDPTEIEGASGLQNAFPYVLRQIRPTRVFLPTPTDLHPDHKIVYEEMLISLFHAQGSIWPELGPPIQKVPVVYEYATYCDFPEPPQIQLVVPSEFHERKINAIRCFASQEQIEVLVETQRRIGPIEYIRQVVFNLYSPEKYSQIFE</sequence>